<feature type="transmembrane region" description="Helical" evidence="6">
    <location>
        <begin position="288"/>
        <end position="312"/>
    </location>
</feature>
<dbReference type="EMBL" id="JASJQH010000494">
    <property type="protein sequence ID" value="KAK9764099.1"/>
    <property type="molecule type" value="Genomic_DNA"/>
</dbReference>
<feature type="transmembrane region" description="Helical" evidence="6">
    <location>
        <begin position="443"/>
        <end position="462"/>
    </location>
</feature>
<keyword evidence="4 6" id="KW-1133">Transmembrane helix</keyword>
<evidence type="ECO:0000256" key="6">
    <source>
        <dbReference type="SAM" id="Phobius"/>
    </source>
</evidence>
<dbReference type="PANTHER" id="PTHR43243:SF4">
    <property type="entry name" value="CATIONIC AMINO ACID TRANSPORTER 4"/>
    <property type="match status" value="1"/>
</dbReference>
<feature type="transmembrane region" description="Helical" evidence="6">
    <location>
        <begin position="468"/>
        <end position="486"/>
    </location>
</feature>
<evidence type="ECO:0000256" key="1">
    <source>
        <dbReference type="ARBA" id="ARBA00004141"/>
    </source>
</evidence>
<proteinExistence type="predicted"/>
<dbReference type="PIRSF" id="PIRSF006060">
    <property type="entry name" value="AA_transporter"/>
    <property type="match status" value="1"/>
</dbReference>
<evidence type="ECO:0000256" key="4">
    <source>
        <dbReference type="ARBA" id="ARBA00022989"/>
    </source>
</evidence>
<accession>A0ABR2WRJ5</accession>
<feature type="transmembrane region" description="Helical" evidence="6">
    <location>
        <begin position="410"/>
        <end position="431"/>
    </location>
</feature>
<evidence type="ECO:0008006" key="9">
    <source>
        <dbReference type="Google" id="ProtNLM"/>
    </source>
</evidence>
<dbReference type="PANTHER" id="PTHR43243">
    <property type="entry name" value="INNER MEMBRANE TRANSPORTER YGJI-RELATED"/>
    <property type="match status" value="1"/>
</dbReference>
<gene>
    <name evidence="7" type="ORF">K7432_008692</name>
</gene>
<comment type="subcellular location">
    <subcellularLocation>
        <location evidence="1">Membrane</location>
        <topology evidence="1">Multi-pass membrane protein</topology>
    </subcellularLocation>
</comment>
<dbReference type="Proteomes" id="UP001479436">
    <property type="component" value="Unassembled WGS sequence"/>
</dbReference>
<reference evidence="7 8" key="1">
    <citation type="submission" date="2023-04" db="EMBL/GenBank/DDBJ databases">
        <title>Genome of Basidiobolus ranarum AG-B5.</title>
        <authorList>
            <person name="Stajich J.E."/>
            <person name="Carter-House D."/>
            <person name="Gryganskyi A."/>
        </authorList>
    </citation>
    <scope>NUCLEOTIDE SEQUENCE [LARGE SCALE GENOMIC DNA]</scope>
    <source>
        <strain evidence="7 8">AG-B5</strain>
    </source>
</reference>
<organism evidence="7 8">
    <name type="scientific">Basidiobolus ranarum</name>
    <dbReference type="NCBI Taxonomy" id="34480"/>
    <lineage>
        <taxon>Eukaryota</taxon>
        <taxon>Fungi</taxon>
        <taxon>Fungi incertae sedis</taxon>
        <taxon>Zoopagomycota</taxon>
        <taxon>Entomophthoromycotina</taxon>
        <taxon>Basidiobolomycetes</taxon>
        <taxon>Basidiobolales</taxon>
        <taxon>Basidiobolaceae</taxon>
        <taxon>Basidiobolus</taxon>
    </lineage>
</organism>
<feature type="transmembrane region" description="Helical" evidence="6">
    <location>
        <begin position="385"/>
        <end position="404"/>
    </location>
</feature>
<feature type="transmembrane region" description="Helical" evidence="6">
    <location>
        <begin position="180"/>
        <end position="199"/>
    </location>
</feature>
<dbReference type="Pfam" id="PF13520">
    <property type="entry name" value="AA_permease_2"/>
    <property type="match status" value="1"/>
</dbReference>
<feature type="transmembrane region" description="Helical" evidence="6">
    <location>
        <begin position="211"/>
        <end position="229"/>
    </location>
</feature>
<feature type="transmembrane region" description="Helical" evidence="6">
    <location>
        <begin position="249"/>
        <end position="267"/>
    </location>
</feature>
<feature type="transmembrane region" description="Helical" evidence="6">
    <location>
        <begin position="44"/>
        <end position="69"/>
    </location>
</feature>
<protein>
    <recommendedName>
        <fullName evidence="9">Amino acid transporter</fullName>
    </recommendedName>
</protein>
<evidence type="ECO:0000313" key="7">
    <source>
        <dbReference type="EMBL" id="KAK9764099.1"/>
    </source>
</evidence>
<sequence>MTKSEIVAYVPGETSWWRKLFAIKTMEQLQGDIQNSEMKRTLNFFDLTSIGIGAIIGTGIFVLTGVAAAKNAGPSIAISFIVSGIAAGTAALSYSEMACMIPVAGSAYTYTYATMGELVGWTIGWDLILEYLVGAATVSVGWSAYFVEFIHSISGYKMSPKWTDAPFRYLDEEFSTTGNYINLPAVIVSLAITALLCLGVRESARVNSVMVSIKVVVVLLTIFACIKNINPDNYTPFFPPNEGKFEKFGVTGMLSAATTVFFAYIGFDAISTAAQEAKNPQRDLPIGICGSLIICTVLYIAVCFILTGVVPYKDYGGTAKPISVLIARTGMNWLNIVVSLGIIVGLASVMLILLMGQPRIFYAMAKDGLFPEIAAKVHPRFKTPWFTTIVSGVACAVLGGILPVDVLGEMTSVGTLFAFFLVNIGVIVLRFKRPDIERKFKVPLGPFVIPLLGAALSVLLICTASKSTIARLFIWMGIGLVIYAVYGRTHSKINNPHLARYDDEKVATQNELRGGAVSHLP</sequence>
<evidence type="ECO:0000256" key="2">
    <source>
        <dbReference type="ARBA" id="ARBA00022448"/>
    </source>
</evidence>
<evidence type="ECO:0000313" key="8">
    <source>
        <dbReference type="Proteomes" id="UP001479436"/>
    </source>
</evidence>
<evidence type="ECO:0000256" key="5">
    <source>
        <dbReference type="ARBA" id="ARBA00023136"/>
    </source>
</evidence>
<evidence type="ECO:0000256" key="3">
    <source>
        <dbReference type="ARBA" id="ARBA00022692"/>
    </source>
</evidence>
<name>A0ABR2WRJ5_9FUNG</name>
<dbReference type="InterPro" id="IPR002293">
    <property type="entry name" value="AA/rel_permease1"/>
</dbReference>
<feature type="transmembrane region" description="Helical" evidence="6">
    <location>
        <begin position="128"/>
        <end position="147"/>
    </location>
</feature>
<keyword evidence="8" id="KW-1185">Reference proteome</keyword>
<keyword evidence="5 6" id="KW-0472">Membrane</keyword>
<feature type="transmembrane region" description="Helical" evidence="6">
    <location>
        <begin position="332"/>
        <end position="354"/>
    </location>
</feature>
<keyword evidence="2" id="KW-0813">Transport</keyword>
<keyword evidence="3 6" id="KW-0812">Transmembrane</keyword>
<comment type="caution">
    <text evidence="7">The sequence shown here is derived from an EMBL/GenBank/DDBJ whole genome shotgun (WGS) entry which is preliminary data.</text>
</comment>
<dbReference type="Gene3D" id="1.20.1740.10">
    <property type="entry name" value="Amino acid/polyamine transporter I"/>
    <property type="match status" value="1"/>
</dbReference>